<feature type="compositionally biased region" description="Basic and acidic residues" evidence="1">
    <location>
        <begin position="263"/>
        <end position="286"/>
    </location>
</feature>
<feature type="compositionally biased region" description="Acidic residues" evidence="1">
    <location>
        <begin position="73"/>
        <end position="85"/>
    </location>
</feature>
<organism evidence="3 4">
    <name type="scientific">Durusdinium trenchii</name>
    <dbReference type="NCBI Taxonomy" id="1381693"/>
    <lineage>
        <taxon>Eukaryota</taxon>
        <taxon>Sar</taxon>
        <taxon>Alveolata</taxon>
        <taxon>Dinophyceae</taxon>
        <taxon>Suessiales</taxon>
        <taxon>Symbiodiniaceae</taxon>
        <taxon>Durusdinium</taxon>
    </lineage>
</organism>
<evidence type="ECO:0000313" key="3">
    <source>
        <dbReference type="EMBL" id="CAK9034360.1"/>
    </source>
</evidence>
<dbReference type="Proteomes" id="UP001642484">
    <property type="component" value="Unassembled WGS sequence"/>
</dbReference>
<protein>
    <recommendedName>
        <fullName evidence="2">USP domain-containing protein</fullName>
    </recommendedName>
</protein>
<sequence length="737" mass="82504">MKNPSILSPFTGAGGVFRSCIFRPSPVRIREGYALGPSGWVRLDWLSSPADLGDPNFQAVQGPMQVEETKDEGPEDDGTDNEPYDPFEVVDQRPQREEDQKAPEALDLEDVLADLDQKQMEGMASGAQVADLDTVLSIVEAQEERDLAVAAAVEVRQGYEKLGEVEEEQDDLPQDATETATKVLRVAQTRRPDGNFGGAINAESSLKPFNDFIEEKQQGTNSYEERQARSAAIQAKLQAARNRLSIVRYERNSAPAPAPVPEKPSRAPKAEAKRQKPKMPESREPAEFEDSDAFGGGTSSGAVVKDQWLIQLQKLFQELDASRTSKSLIAATDIASLIQAASTNGEFQHGEQADAHEAFMLLISKLLEGCISCRGLSLSEKEQIEQSSLIGHIFGMSLSQSVRCKSCGDKSARSRSEYCFCVTCPTEHRGAIDVTELLATYTQEEHINEWKCDKCSQVGCVRQAGIHHPPNVLLVHVSRLQRGICPRVTFQKELTIQCDESAPASVQKVRYLLFAVIVYRSMGSNGGHYFAFVRSGRGQSEQWFLADDDDIKGVAWTDVQQEEPFMLLYEAAKVVPPLMTDSEQRLLKEEQLQEEARMKSLEQHRMKSEAEARAREEHHLRIKQQEAFHLYHQRHQAEVEKMRQSIFSWGFGSPGKDEVTKKLGYDDPYTPPATELSSTTAGSEGRYRPDEPPWPPHREKRRSIMDFNRWSLFHSCQCSLPSGEYSEGIEDESMHCM</sequence>
<reference evidence="3 4" key="1">
    <citation type="submission" date="2024-02" db="EMBL/GenBank/DDBJ databases">
        <authorList>
            <person name="Chen Y."/>
            <person name="Shah S."/>
            <person name="Dougan E. K."/>
            <person name="Thang M."/>
            <person name="Chan C."/>
        </authorList>
    </citation>
    <scope>NUCLEOTIDE SEQUENCE [LARGE SCALE GENOMIC DNA]</scope>
</reference>
<dbReference type="EMBL" id="CAXAMN010011113">
    <property type="protein sequence ID" value="CAK9034360.1"/>
    <property type="molecule type" value="Genomic_DNA"/>
</dbReference>
<dbReference type="InterPro" id="IPR001394">
    <property type="entry name" value="Peptidase_C19_UCH"/>
</dbReference>
<comment type="caution">
    <text evidence="3">The sequence shown here is derived from an EMBL/GenBank/DDBJ whole genome shotgun (WGS) entry which is preliminary data.</text>
</comment>
<dbReference type="SUPFAM" id="SSF54001">
    <property type="entry name" value="Cysteine proteinases"/>
    <property type="match status" value="1"/>
</dbReference>
<dbReference type="Pfam" id="PF00443">
    <property type="entry name" value="UCH"/>
    <property type="match status" value="1"/>
</dbReference>
<evidence type="ECO:0000256" key="1">
    <source>
        <dbReference type="SAM" id="MobiDB-lite"/>
    </source>
</evidence>
<evidence type="ECO:0000259" key="2">
    <source>
        <dbReference type="PROSITE" id="PS50235"/>
    </source>
</evidence>
<feature type="region of interest" description="Disordered" evidence="1">
    <location>
        <begin position="662"/>
        <end position="699"/>
    </location>
</feature>
<dbReference type="PROSITE" id="PS50235">
    <property type="entry name" value="USP_3"/>
    <property type="match status" value="1"/>
</dbReference>
<dbReference type="Gene3D" id="3.90.70.10">
    <property type="entry name" value="Cysteine proteinases"/>
    <property type="match status" value="1"/>
</dbReference>
<feature type="compositionally biased region" description="Basic and acidic residues" evidence="1">
    <location>
        <begin position="90"/>
        <end position="104"/>
    </location>
</feature>
<gene>
    <name evidence="3" type="ORF">CCMP2556_LOCUS19465</name>
</gene>
<dbReference type="InterPro" id="IPR050164">
    <property type="entry name" value="Peptidase_C19"/>
</dbReference>
<dbReference type="InterPro" id="IPR038765">
    <property type="entry name" value="Papain-like_cys_pep_sf"/>
</dbReference>
<accession>A0ABP0L5D3</accession>
<feature type="region of interest" description="Disordered" evidence="1">
    <location>
        <begin position="251"/>
        <end position="295"/>
    </location>
</feature>
<dbReference type="InterPro" id="IPR028889">
    <property type="entry name" value="USP"/>
</dbReference>
<dbReference type="CDD" id="cd02257">
    <property type="entry name" value="Peptidase_C19"/>
    <property type="match status" value="1"/>
</dbReference>
<proteinExistence type="predicted"/>
<dbReference type="PANTHER" id="PTHR24006">
    <property type="entry name" value="UBIQUITIN CARBOXYL-TERMINAL HYDROLASE"/>
    <property type="match status" value="1"/>
</dbReference>
<feature type="region of interest" description="Disordered" evidence="1">
    <location>
        <begin position="65"/>
        <end position="105"/>
    </location>
</feature>
<feature type="domain" description="USP" evidence="2">
    <location>
        <begin position="295"/>
        <end position="572"/>
    </location>
</feature>
<evidence type="ECO:0000313" key="4">
    <source>
        <dbReference type="Proteomes" id="UP001642484"/>
    </source>
</evidence>
<name>A0ABP0L5D3_9DINO</name>
<keyword evidence="4" id="KW-1185">Reference proteome</keyword>